<dbReference type="InterPro" id="IPR013783">
    <property type="entry name" value="Ig-like_fold"/>
</dbReference>
<name>A0ABV7FQ64_9ALTE</name>
<reference evidence="3" key="1">
    <citation type="journal article" date="2019" name="Int. J. Syst. Evol. Microbiol.">
        <title>The Global Catalogue of Microorganisms (GCM) 10K type strain sequencing project: providing services to taxonomists for standard genome sequencing and annotation.</title>
        <authorList>
            <consortium name="The Broad Institute Genomics Platform"/>
            <consortium name="The Broad Institute Genome Sequencing Center for Infectious Disease"/>
            <person name="Wu L."/>
            <person name="Ma J."/>
        </authorList>
    </citation>
    <scope>NUCLEOTIDE SEQUENCE [LARGE SCALE GENOMIC DNA]</scope>
    <source>
        <strain evidence="3">KCTC 52473</strain>
    </source>
</reference>
<evidence type="ECO:0000313" key="2">
    <source>
        <dbReference type="EMBL" id="MFC3121418.1"/>
    </source>
</evidence>
<dbReference type="InterPro" id="IPR055074">
    <property type="entry name" value="NOMO1-3_2nd"/>
</dbReference>
<evidence type="ECO:0000313" key="3">
    <source>
        <dbReference type="Proteomes" id="UP001595478"/>
    </source>
</evidence>
<dbReference type="SUPFAM" id="SSF49478">
    <property type="entry name" value="Cna protein B-type domain"/>
    <property type="match status" value="1"/>
</dbReference>
<dbReference type="RefSeq" id="WP_376919557.1">
    <property type="nucleotide sequence ID" value="NZ_JBHRSW010000011.1"/>
</dbReference>
<dbReference type="Pfam" id="PF22904">
    <property type="entry name" value="NOMO1-like_2nd"/>
    <property type="match status" value="1"/>
</dbReference>
<evidence type="ECO:0000259" key="1">
    <source>
        <dbReference type="Pfam" id="PF22904"/>
    </source>
</evidence>
<organism evidence="2 3">
    <name type="scientific">Agaribacter flavus</name>
    <dbReference type="NCBI Taxonomy" id="1902781"/>
    <lineage>
        <taxon>Bacteria</taxon>
        <taxon>Pseudomonadati</taxon>
        <taxon>Pseudomonadota</taxon>
        <taxon>Gammaproteobacteria</taxon>
        <taxon>Alteromonadales</taxon>
        <taxon>Alteromonadaceae</taxon>
        <taxon>Agaribacter</taxon>
    </lineage>
</organism>
<gene>
    <name evidence="2" type="ORF">ACFOHL_07275</name>
</gene>
<keyword evidence="3" id="KW-1185">Reference proteome</keyword>
<feature type="domain" description="NOMO second beta-sandwich" evidence="1">
    <location>
        <begin position="793"/>
        <end position="863"/>
    </location>
</feature>
<proteinExistence type="predicted"/>
<dbReference type="EMBL" id="JBHRSW010000011">
    <property type="protein sequence ID" value="MFC3121418.1"/>
    <property type="molecule type" value="Genomic_DNA"/>
</dbReference>
<comment type="caution">
    <text evidence="2">The sequence shown here is derived from an EMBL/GenBank/DDBJ whole genome shotgun (WGS) entry which is preliminary data.</text>
</comment>
<sequence>MQHGSSWKQFGKGLPLFFVLTIFLFVYAPLTNACQTQFNWQKVKVNEDDVLFMVVRVNNRPVLDSVDVYAVNDTHLVAISQLPEGFNLPWRLSFEPYQLWSEYDETSPLSCDFVVDFTTRQETETAYWYADDFDIYVDIKVIAKLLEGIATTNYEVMQLNFTSSYERFGLRDRNQSVANERSYTPLETMPLVADEYQLFTLPRLNYRLDARRQDKKSSIAHSAHLNAYFDLAYMAADYRLSNTKTDTRQFLRLSKNFLIDDSFTDYKQSLETINDRSIKYEFGDISLQGDELVSTSLQGLGFNTFSFSQNKRRNFSTIRIEETVLPGWQARLFRNGEFLEEAESNDNNQVVFLNVPTFFGRNEFEISLLGPEGQEETRTQIVNVGQEQLPAGSFDFRVYAADAAQRLLDGKILDKNERQIGVSGLVGIGHNTTLSTDFQRIEQDSGFVDYGTLGLDMRIGDHAIRVRHANQFSGGYANFFGINSRISKNISANVQHTSLHNFTSNKFRKTIDFTQETKARLSVKLGDKKPFTTNANLSRKQRKDGSRQVSAALGVSQNHHGNTYSTKLSYSENKGTKEVVHDIFVSQRLGNTQISHSLLWQPFDRIGIDSYQANIRWPNKLRSFQQTHFSYRANNAEKFTLRHQASWRHKLFNLKVGASIDSGGHWNVNMGISGDLYYNKPKRRLQLSRPRGATAASIDAFAYLDRNRDGHFNNDDEALAEVGFEGSHNWAEKLTEKNGRVQLFTHNRYQEIGVDESSLHDPFTVPAKKPVLVATHEGGAAKVAFPVVSANDIEGAIIQEKQGESRGLAGLTVKLLEINGSNHYTSMTEVDGFFFFTKVPPGKYLLQLDENKLNDFKLAKPENPIYVVAPEEGDIVSIDDIVLIGKKEQNIEALSRLKAESAPYNDLQKLAFLALKPAIQRSLDAIKYTRIDKSPLLAFNDLSSSQSFGRNTQVSTN</sequence>
<protein>
    <recommendedName>
        <fullName evidence="1">NOMO second beta-sandwich domain-containing protein</fullName>
    </recommendedName>
</protein>
<dbReference type="Proteomes" id="UP001595478">
    <property type="component" value="Unassembled WGS sequence"/>
</dbReference>
<accession>A0ABV7FQ64</accession>
<dbReference type="Gene3D" id="2.60.40.10">
    <property type="entry name" value="Immunoglobulins"/>
    <property type="match status" value="1"/>
</dbReference>